<name>A0A5P8W8S5_9NOSO</name>
<accession>A0A5P8W8S5</accession>
<evidence type="ECO:0000313" key="1">
    <source>
        <dbReference type="EMBL" id="QFS49183.1"/>
    </source>
</evidence>
<dbReference type="EMBL" id="CP045226">
    <property type="protein sequence ID" value="QFS49183.1"/>
    <property type="molecule type" value="Genomic_DNA"/>
</dbReference>
<reference evidence="1 2" key="1">
    <citation type="submission" date="2019-10" db="EMBL/GenBank/DDBJ databases">
        <title>Genomic and transcriptomic insights into the perfect genentic adaptation of a filamentous nitrogen-fixing cyanobacterium to rice fields.</title>
        <authorList>
            <person name="Chen Z."/>
        </authorList>
    </citation>
    <scope>NUCLEOTIDE SEQUENCE [LARGE SCALE GENOMIC DNA]</scope>
    <source>
        <strain evidence="1">CCNUC1</strain>
    </source>
</reference>
<organism evidence="1 2">
    <name type="scientific">Nostoc sphaeroides CCNUC1</name>
    <dbReference type="NCBI Taxonomy" id="2653204"/>
    <lineage>
        <taxon>Bacteria</taxon>
        <taxon>Bacillati</taxon>
        <taxon>Cyanobacteriota</taxon>
        <taxon>Cyanophyceae</taxon>
        <taxon>Nostocales</taxon>
        <taxon>Nostocaceae</taxon>
        <taxon>Nostoc</taxon>
    </lineage>
</organism>
<dbReference type="KEGG" id="nsh:GXM_06677"/>
<sequence length="42" mass="4777">MWVQIMAEIWVSGIDFILDLRFGTSAPFDFAQGKSLSRTILD</sequence>
<proteinExistence type="predicted"/>
<evidence type="ECO:0000313" key="2">
    <source>
        <dbReference type="Proteomes" id="UP000326678"/>
    </source>
</evidence>
<gene>
    <name evidence="1" type="ORF">GXM_06677</name>
</gene>
<dbReference type="AlphaFoldDB" id="A0A5P8W8S5"/>
<protein>
    <submittedName>
        <fullName evidence="1">Uncharacterized protein</fullName>
    </submittedName>
</protein>
<dbReference type="Proteomes" id="UP000326678">
    <property type="component" value="Chromosome Gxm1"/>
</dbReference>
<keyword evidence="2" id="KW-1185">Reference proteome</keyword>